<dbReference type="CDD" id="cd01392">
    <property type="entry name" value="HTH_LacI"/>
    <property type="match status" value="1"/>
</dbReference>
<dbReference type="PANTHER" id="PTHR30146">
    <property type="entry name" value="LACI-RELATED TRANSCRIPTIONAL REPRESSOR"/>
    <property type="match status" value="1"/>
</dbReference>
<keyword evidence="2" id="KW-0238">DNA-binding</keyword>
<keyword evidence="1" id="KW-0805">Transcription regulation</keyword>
<evidence type="ECO:0000256" key="3">
    <source>
        <dbReference type="ARBA" id="ARBA00023163"/>
    </source>
</evidence>
<dbReference type="GO" id="GO:0000976">
    <property type="term" value="F:transcription cis-regulatory region binding"/>
    <property type="evidence" value="ECO:0007669"/>
    <property type="project" value="TreeGrafter"/>
</dbReference>
<protein>
    <submittedName>
        <fullName evidence="5">Probable transcriptional regulator protein, LacI family protein</fullName>
    </submittedName>
</protein>
<keyword evidence="3" id="KW-0804">Transcription</keyword>
<dbReference type="Pfam" id="PF00356">
    <property type="entry name" value="LacI"/>
    <property type="match status" value="1"/>
</dbReference>
<proteinExistence type="predicted"/>
<dbReference type="Gene3D" id="1.10.260.40">
    <property type="entry name" value="lambda repressor-like DNA-binding domains"/>
    <property type="match status" value="1"/>
</dbReference>
<evidence type="ECO:0000313" key="6">
    <source>
        <dbReference type="Proteomes" id="UP000004848"/>
    </source>
</evidence>
<dbReference type="GO" id="GO:0003700">
    <property type="term" value="F:DNA-binding transcription factor activity"/>
    <property type="evidence" value="ECO:0007669"/>
    <property type="project" value="TreeGrafter"/>
</dbReference>
<dbReference type="Pfam" id="PF13377">
    <property type="entry name" value="Peripla_BP_3"/>
    <property type="match status" value="1"/>
</dbReference>
<name>A0NZF4_ROSAI</name>
<accession>A0NZF4</accession>
<gene>
    <name evidence="5" type="ORF">SIAM614_31211</name>
</gene>
<dbReference type="SUPFAM" id="SSF47413">
    <property type="entry name" value="lambda repressor-like DNA-binding domains"/>
    <property type="match status" value="1"/>
</dbReference>
<evidence type="ECO:0000256" key="1">
    <source>
        <dbReference type="ARBA" id="ARBA00023015"/>
    </source>
</evidence>
<feature type="domain" description="HTH lacI-type" evidence="4">
    <location>
        <begin position="12"/>
        <end position="66"/>
    </location>
</feature>
<dbReference type="CDD" id="cd01575">
    <property type="entry name" value="PBP1_GntR"/>
    <property type="match status" value="1"/>
</dbReference>
<dbReference type="eggNOG" id="COG1609">
    <property type="taxonomic scope" value="Bacteria"/>
</dbReference>
<dbReference type="InterPro" id="IPR046335">
    <property type="entry name" value="LacI/GalR-like_sensor"/>
</dbReference>
<evidence type="ECO:0000259" key="4">
    <source>
        <dbReference type="PROSITE" id="PS50932"/>
    </source>
</evidence>
<evidence type="ECO:0000256" key="2">
    <source>
        <dbReference type="ARBA" id="ARBA00023125"/>
    </source>
</evidence>
<evidence type="ECO:0000313" key="5">
    <source>
        <dbReference type="EMBL" id="EAV41833.1"/>
    </source>
</evidence>
<dbReference type="EMBL" id="AAUW01000018">
    <property type="protein sequence ID" value="EAV41833.1"/>
    <property type="molecule type" value="Genomic_DNA"/>
</dbReference>
<dbReference type="AlphaFoldDB" id="A0NZF4"/>
<dbReference type="InterPro" id="IPR000843">
    <property type="entry name" value="HTH_LacI"/>
</dbReference>
<organism evidence="5 6">
    <name type="scientific">Roseibium aggregatum (strain ATCC 25650 / DSM 13394 / JCM 20685 / NBRC 16684 / NCIMB 2208 / IAM 12614 / B1)</name>
    <name type="common">Stappia aggregata</name>
    <dbReference type="NCBI Taxonomy" id="384765"/>
    <lineage>
        <taxon>Bacteria</taxon>
        <taxon>Pseudomonadati</taxon>
        <taxon>Pseudomonadota</taxon>
        <taxon>Alphaproteobacteria</taxon>
        <taxon>Hyphomicrobiales</taxon>
        <taxon>Stappiaceae</taxon>
        <taxon>Roseibium</taxon>
    </lineage>
</organism>
<sequence length="345" mass="37149">MVKGGFSMQRTVTMKDVADKAGVSVMTVSRAFKQHASVGEETRKRILQIAEELGYVFDSTAANLRSQRTGFVAVSIPSINNANFADTVGALSESLKLADLQVLLGYSNYDIHKEEEIVEQFLRRRPEAIVLTGGRHTDRTRQLLTRANIPVVETWDLPENPIGHVVGFSNAATMHDLVKHLVGTGRKRIAFIGGDTDGDTRGADRRRGFIRAMSDLGLSTERLIGAGEPPISMREGADAMARLLQDFPDTGAVICVSDLSAFGALTECARKGVKVPEDIAIAGFGAYDISSICLPTLTTIDPHPADIGRRAGELIVSLLRGEGKTERDPVHISIEPNLSVGGSTA</sequence>
<dbReference type="InterPro" id="IPR028082">
    <property type="entry name" value="Peripla_BP_I"/>
</dbReference>
<dbReference type="SUPFAM" id="SSF53822">
    <property type="entry name" value="Periplasmic binding protein-like I"/>
    <property type="match status" value="1"/>
</dbReference>
<dbReference type="PROSITE" id="PS50932">
    <property type="entry name" value="HTH_LACI_2"/>
    <property type="match status" value="1"/>
</dbReference>
<dbReference type="Gene3D" id="3.40.50.2300">
    <property type="match status" value="2"/>
</dbReference>
<comment type="caution">
    <text evidence="5">The sequence shown here is derived from an EMBL/GenBank/DDBJ whole genome shotgun (WGS) entry which is preliminary data.</text>
</comment>
<dbReference type="Proteomes" id="UP000004848">
    <property type="component" value="Unassembled WGS sequence"/>
</dbReference>
<dbReference type="InterPro" id="IPR010982">
    <property type="entry name" value="Lambda_DNA-bd_dom_sf"/>
</dbReference>
<dbReference type="PANTHER" id="PTHR30146:SF33">
    <property type="entry name" value="TRANSCRIPTIONAL REGULATOR"/>
    <property type="match status" value="1"/>
</dbReference>
<dbReference type="SMART" id="SM00354">
    <property type="entry name" value="HTH_LACI"/>
    <property type="match status" value="1"/>
</dbReference>
<reference evidence="5 6" key="1">
    <citation type="submission" date="2006-05" db="EMBL/GenBank/DDBJ databases">
        <authorList>
            <person name="King G."/>
            <person name="Ferriera S."/>
            <person name="Johnson J."/>
            <person name="Kravitz S."/>
            <person name="Beeson K."/>
            <person name="Sutton G."/>
            <person name="Rogers Y.-H."/>
            <person name="Friedman R."/>
            <person name="Frazier M."/>
            <person name="Venter J.C."/>
        </authorList>
    </citation>
    <scope>NUCLEOTIDE SEQUENCE [LARGE SCALE GENOMIC DNA]</scope>
    <source>
        <strain evidence="6">ATCC 25650 / DSM 13394 / JCM 20685 / NBRC 16684 / NCIMB 2208 / IAM 12614 / B1</strain>
    </source>
</reference>